<dbReference type="PANTHER" id="PTHR34276:SF1">
    <property type="entry name" value="MINI-RIBONUCLEASE 3"/>
    <property type="match status" value="1"/>
</dbReference>
<comment type="subunit">
    <text evidence="4">Homodimer.</text>
</comment>
<feature type="domain" description="RNase III" evidence="5">
    <location>
        <begin position="5"/>
        <end position="144"/>
    </location>
</feature>
<comment type="similarity">
    <text evidence="4">Belongs to the MrnC RNase family.</text>
</comment>
<dbReference type="Pfam" id="PF00636">
    <property type="entry name" value="Ribonuclease_3"/>
    <property type="match status" value="1"/>
</dbReference>
<accession>A0ABS2QMD6</accession>
<keyword evidence="3 4" id="KW-0378">Hydrolase</keyword>
<dbReference type="CDD" id="cd00593">
    <property type="entry name" value="RIBOc"/>
    <property type="match status" value="1"/>
</dbReference>
<keyword evidence="4" id="KW-0690">Ribosome biogenesis</keyword>
<organism evidence="6 7">
    <name type="scientific">Peribacillus deserti</name>
    <dbReference type="NCBI Taxonomy" id="673318"/>
    <lineage>
        <taxon>Bacteria</taxon>
        <taxon>Bacillati</taxon>
        <taxon>Bacillota</taxon>
        <taxon>Bacilli</taxon>
        <taxon>Bacillales</taxon>
        <taxon>Bacillaceae</taxon>
        <taxon>Peribacillus</taxon>
    </lineage>
</organism>
<evidence type="ECO:0000256" key="1">
    <source>
        <dbReference type="ARBA" id="ARBA00022722"/>
    </source>
</evidence>
<evidence type="ECO:0000256" key="4">
    <source>
        <dbReference type="HAMAP-Rule" id="MF_01468"/>
    </source>
</evidence>
<comment type="cofactor">
    <cofactor evidence="4">
        <name>Mg(2+)</name>
        <dbReference type="ChEBI" id="CHEBI:18420"/>
    </cofactor>
</comment>
<feature type="active site" evidence="4">
    <location>
        <position position="30"/>
    </location>
</feature>
<evidence type="ECO:0000313" key="7">
    <source>
        <dbReference type="Proteomes" id="UP000823486"/>
    </source>
</evidence>
<keyword evidence="4" id="KW-0963">Cytoplasm</keyword>
<dbReference type="InterPro" id="IPR000999">
    <property type="entry name" value="RNase_III_dom"/>
</dbReference>
<evidence type="ECO:0000256" key="3">
    <source>
        <dbReference type="ARBA" id="ARBA00022801"/>
    </source>
</evidence>
<comment type="subcellular location">
    <subcellularLocation>
        <location evidence="4">Cytoplasm</location>
    </subcellularLocation>
</comment>
<name>A0ABS2QMD6_9BACI</name>
<dbReference type="PANTHER" id="PTHR34276">
    <property type="entry name" value="MINI-RIBONUCLEASE 3"/>
    <property type="match status" value="1"/>
</dbReference>
<dbReference type="InterPro" id="IPR036389">
    <property type="entry name" value="RNase_III_sf"/>
</dbReference>
<evidence type="ECO:0000313" key="6">
    <source>
        <dbReference type="EMBL" id="MBM7694338.1"/>
    </source>
</evidence>
<dbReference type="SUPFAM" id="SSF69065">
    <property type="entry name" value="RNase III domain-like"/>
    <property type="match status" value="1"/>
</dbReference>
<dbReference type="EMBL" id="JAFBFI010000022">
    <property type="protein sequence ID" value="MBM7694338.1"/>
    <property type="molecule type" value="Genomic_DNA"/>
</dbReference>
<reference evidence="6 7" key="1">
    <citation type="submission" date="2021-01" db="EMBL/GenBank/DDBJ databases">
        <title>Genomic Encyclopedia of Type Strains, Phase IV (KMG-IV): sequencing the most valuable type-strain genomes for metagenomic binning, comparative biology and taxonomic classification.</title>
        <authorList>
            <person name="Goeker M."/>
        </authorList>
    </citation>
    <scope>NUCLEOTIDE SEQUENCE [LARGE SCALE GENOMIC DNA]</scope>
    <source>
        <strain evidence="6 7">DSM 105482</strain>
    </source>
</reference>
<dbReference type="SMART" id="SM00535">
    <property type="entry name" value="RIBOc"/>
    <property type="match status" value="1"/>
</dbReference>
<comment type="function">
    <text evidence="4">Involved in correct processing of both the 5' and 3' ends of 23S rRNA precursor. Processes 30S rRNA precursor transcript even in absence of ribonuclease 3 (Rnc); Rnc processes 30S rRNA into smaller rRNA precursors.</text>
</comment>
<dbReference type="PIRSF" id="PIRSF005520">
    <property type="entry name" value="UCP005520"/>
    <property type="match status" value="1"/>
</dbReference>
<proteinExistence type="inferred from homology"/>
<dbReference type="Proteomes" id="UP000823486">
    <property type="component" value="Unassembled WGS sequence"/>
</dbReference>
<evidence type="ECO:0000256" key="2">
    <source>
        <dbReference type="ARBA" id="ARBA00022759"/>
    </source>
</evidence>
<dbReference type="HAMAP" id="MF_01468">
    <property type="entry name" value="RNase_Mini_III"/>
    <property type="match status" value="1"/>
</dbReference>
<dbReference type="EC" id="3.1.26.-" evidence="4"/>
<comment type="caution">
    <text evidence="6">The sequence shown here is derived from an EMBL/GenBank/DDBJ whole genome shotgun (WGS) entry which is preliminary data.</text>
</comment>
<gene>
    <name evidence="4" type="primary">mrnC</name>
    <name evidence="6" type="ORF">JOC77_003799</name>
</gene>
<keyword evidence="4" id="KW-0460">Magnesium</keyword>
<keyword evidence="1 4" id="KW-0540">Nuclease</keyword>
<keyword evidence="4" id="KW-0694">RNA-binding</keyword>
<sequence>METRINMMPQYEHNIKVNLLNSLALAYMGDAVFETYIRHHLLQKGGIRPNLLHRESTSFVSAKAQSKAIHHFMESGLLTQEEISVVKRGRNAKSGTIPKNTDVQTYRYSTAFEALIGYLFLNDEITRMEEIIGQTISYLESEKGGKVNE</sequence>
<keyword evidence="4" id="KW-0699">rRNA-binding</keyword>
<keyword evidence="4" id="KW-0698">rRNA processing</keyword>
<dbReference type="InterPro" id="IPR008226">
    <property type="entry name" value="Mini3_fam"/>
</dbReference>
<dbReference type="GO" id="GO:0016787">
    <property type="term" value="F:hydrolase activity"/>
    <property type="evidence" value="ECO:0007669"/>
    <property type="project" value="UniProtKB-KW"/>
</dbReference>
<keyword evidence="2 4" id="KW-0255">Endonuclease</keyword>
<keyword evidence="7" id="KW-1185">Reference proteome</keyword>
<evidence type="ECO:0000259" key="5">
    <source>
        <dbReference type="SMART" id="SM00535"/>
    </source>
</evidence>
<protein>
    <recommendedName>
        <fullName evidence="4">Mini-ribonuclease 3</fullName>
        <shortName evidence="4">Mini-3</shortName>
        <shortName evidence="4">Mini-RNase 3</shortName>
        <ecNumber evidence="4">3.1.26.-</ecNumber>
    </recommendedName>
    <alternativeName>
        <fullName evidence="4">Mini-RNase III</fullName>
        <shortName evidence="4">Mini-III</shortName>
    </alternativeName>
</protein>
<dbReference type="Gene3D" id="1.10.1520.10">
    <property type="entry name" value="Ribonuclease III domain"/>
    <property type="match status" value="1"/>
</dbReference>